<name>A0A0G0TS31_9BACT</name>
<reference evidence="1 2" key="1">
    <citation type="journal article" date="2015" name="Nature">
        <title>rRNA introns, odd ribosomes, and small enigmatic genomes across a large radiation of phyla.</title>
        <authorList>
            <person name="Brown C.T."/>
            <person name="Hug L.A."/>
            <person name="Thomas B.C."/>
            <person name="Sharon I."/>
            <person name="Castelle C.J."/>
            <person name="Singh A."/>
            <person name="Wilkins M.J."/>
            <person name="Williams K.H."/>
            <person name="Banfield J.F."/>
        </authorList>
    </citation>
    <scope>NUCLEOTIDE SEQUENCE [LARGE SCALE GENOMIC DNA]</scope>
</reference>
<proteinExistence type="predicted"/>
<organism evidence="1 2">
    <name type="scientific">Candidatus Curtissbacteria bacterium GW2011_GWA1_40_16</name>
    <dbReference type="NCBI Taxonomy" id="1618405"/>
    <lineage>
        <taxon>Bacteria</taxon>
        <taxon>Candidatus Curtissiibacteriota</taxon>
    </lineage>
</organism>
<dbReference type="AlphaFoldDB" id="A0A0G0TS31"/>
<evidence type="ECO:0000313" key="1">
    <source>
        <dbReference type="EMBL" id="KKR49870.1"/>
    </source>
</evidence>
<protein>
    <submittedName>
        <fullName evidence="1">Uncharacterized protein</fullName>
    </submittedName>
</protein>
<accession>A0A0G0TS31</accession>
<evidence type="ECO:0000313" key="2">
    <source>
        <dbReference type="Proteomes" id="UP000034531"/>
    </source>
</evidence>
<dbReference type="EMBL" id="LBYI01000018">
    <property type="protein sequence ID" value="KKR49870.1"/>
    <property type="molecule type" value="Genomic_DNA"/>
</dbReference>
<dbReference type="Proteomes" id="UP000034531">
    <property type="component" value="Unassembled WGS sequence"/>
</dbReference>
<comment type="caution">
    <text evidence="1">The sequence shown here is derived from an EMBL/GenBank/DDBJ whole genome shotgun (WGS) entry which is preliminary data.</text>
</comment>
<sequence length="297" mass="34196">MSAEAFLQSQLVVVKTQEVENLASRIHETNDIPDPYILRLIKGKFCTLERKPVEDYIEKYSYLGSREIIAFRQIENWSQNPNAINEVALWFSPPFKNIYPTSKVTISNLSDDGDFIVNRSIKLQIEGKELLNLAQPFSENKFLTNEDLRSHAFFINKSDLLLFYDKLRAIVPEQIQLIESNSDIRIKEEIRDQVQDIRNKFPRLNNQRATTTSSLEARLYEEAKKKNLIGKSSESCPIALVNFQLFTPYQMFSEGGNSSEHLGKKIIKNCGACNKLLMMYMGKGDHCPYCNEIYEGC</sequence>
<gene>
    <name evidence="1" type="ORF">UT84_C0018G0026</name>
</gene>